<dbReference type="NCBIfam" id="TIGR00254">
    <property type="entry name" value="GGDEF"/>
    <property type="match status" value="1"/>
</dbReference>
<feature type="domain" description="GGDEF" evidence="1">
    <location>
        <begin position="278"/>
        <end position="407"/>
    </location>
</feature>
<dbReference type="PROSITE" id="PS50887">
    <property type="entry name" value="GGDEF"/>
    <property type="match status" value="1"/>
</dbReference>
<dbReference type="InterPro" id="IPR043128">
    <property type="entry name" value="Rev_trsase/Diguanyl_cyclase"/>
</dbReference>
<dbReference type="Gene3D" id="3.30.450.40">
    <property type="match status" value="1"/>
</dbReference>
<dbReference type="Pfam" id="PF13185">
    <property type="entry name" value="GAF_2"/>
    <property type="match status" value="1"/>
</dbReference>
<organism evidence="2 3">
    <name type="scientific">Eiseniibacteriota bacterium</name>
    <dbReference type="NCBI Taxonomy" id="2212470"/>
    <lineage>
        <taxon>Bacteria</taxon>
        <taxon>Candidatus Eiseniibacteriota</taxon>
    </lineage>
</organism>
<dbReference type="InterPro" id="IPR050469">
    <property type="entry name" value="Diguanylate_Cyclase"/>
</dbReference>
<protein>
    <submittedName>
        <fullName evidence="2">Diguanylate cyclase</fullName>
    </submittedName>
</protein>
<dbReference type="Gene3D" id="3.30.70.270">
    <property type="match status" value="1"/>
</dbReference>
<sequence length="414" mass="45405">MKQRNGAGSKRLVEATERFIRSEQKLLEVLGERRILKKAECAHFAKDLSLSAAKKRSSDVFASAVSINRKLMGMLSKGRSAGERTVTDSDVLGELSRVTQTGGDPIEAFRESLLQIRTAIPFENATLFLLNRQSQTLEEAVSVGGRVDLIGHVNFDRGKGFSSWVAQQRKPVLLNDLHREEGPDAVSLRSFLSVPILVQSEVIGVVNMCHSRPGAFDEESVKRLELMTIPISAIAIRMLLRGERERLATTDDLTTLYNKRHFDAHLEDEVGKAKRYGHKVSVVVLDVDGASERKGRTGNGIGDQILSDMGRLLKRSARGTDCVARYEGDEFRILLPHTDAARAKVAAERLRGVVEQHAFPRRRRLTVHVGVATYPVDGVVEDPASLRASAGVRAGTNGAASVPAVDDLNETVVN</sequence>
<gene>
    <name evidence="2" type="ORF">E6K79_11975</name>
</gene>
<evidence type="ECO:0000259" key="1">
    <source>
        <dbReference type="PROSITE" id="PS50887"/>
    </source>
</evidence>
<evidence type="ECO:0000313" key="2">
    <source>
        <dbReference type="EMBL" id="TMQ62605.1"/>
    </source>
</evidence>
<proteinExistence type="predicted"/>
<name>A0A538TG36_UNCEI</name>
<dbReference type="InterPro" id="IPR003018">
    <property type="entry name" value="GAF"/>
</dbReference>
<dbReference type="GO" id="GO:0052621">
    <property type="term" value="F:diguanylate cyclase activity"/>
    <property type="evidence" value="ECO:0007669"/>
    <property type="project" value="TreeGrafter"/>
</dbReference>
<dbReference type="SUPFAM" id="SSF55781">
    <property type="entry name" value="GAF domain-like"/>
    <property type="match status" value="1"/>
</dbReference>
<dbReference type="InterPro" id="IPR029787">
    <property type="entry name" value="Nucleotide_cyclase"/>
</dbReference>
<dbReference type="CDD" id="cd01949">
    <property type="entry name" value="GGDEF"/>
    <property type="match status" value="1"/>
</dbReference>
<dbReference type="SMART" id="SM00065">
    <property type="entry name" value="GAF"/>
    <property type="match status" value="1"/>
</dbReference>
<reference evidence="2 3" key="1">
    <citation type="journal article" date="2019" name="Nat. Microbiol.">
        <title>Mediterranean grassland soil C-N compound turnover is dependent on rainfall and depth, and is mediated by genomically divergent microorganisms.</title>
        <authorList>
            <person name="Diamond S."/>
            <person name="Andeer P.F."/>
            <person name="Li Z."/>
            <person name="Crits-Christoph A."/>
            <person name="Burstein D."/>
            <person name="Anantharaman K."/>
            <person name="Lane K.R."/>
            <person name="Thomas B.C."/>
            <person name="Pan C."/>
            <person name="Northen T.R."/>
            <person name="Banfield J.F."/>
        </authorList>
    </citation>
    <scope>NUCLEOTIDE SEQUENCE [LARGE SCALE GENOMIC DNA]</scope>
    <source>
        <strain evidence="2">WS_9</strain>
    </source>
</reference>
<dbReference type="SMART" id="SM00267">
    <property type="entry name" value="GGDEF"/>
    <property type="match status" value="1"/>
</dbReference>
<dbReference type="EMBL" id="VBOZ01000038">
    <property type="protein sequence ID" value="TMQ62605.1"/>
    <property type="molecule type" value="Genomic_DNA"/>
</dbReference>
<dbReference type="InterPro" id="IPR029016">
    <property type="entry name" value="GAF-like_dom_sf"/>
</dbReference>
<dbReference type="AlphaFoldDB" id="A0A538TG36"/>
<dbReference type="InterPro" id="IPR000160">
    <property type="entry name" value="GGDEF_dom"/>
</dbReference>
<dbReference type="Pfam" id="PF00990">
    <property type="entry name" value="GGDEF"/>
    <property type="match status" value="1"/>
</dbReference>
<accession>A0A538TG36</accession>
<dbReference type="SUPFAM" id="SSF55073">
    <property type="entry name" value="Nucleotide cyclase"/>
    <property type="match status" value="1"/>
</dbReference>
<dbReference type="PANTHER" id="PTHR45138">
    <property type="entry name" value="REGULATORY COMPONENTS OF SENSORY TRANSDUCTION SYSTEM"/>
    <property type="match status" value="1"/>
</dbReference>
<dbReference type="PANTHER" id="PTHR45138:SF9">
    <property type="entry name" value="DIGUANYLATE CYCLASE DGCM-RELATED"/>
    <property type="match status" value="1"/>
</dbReference>
<dbReference type="GO" id="GO:1902201">
    <property type="term" value="P:negative regulation of bacterial-type flagellum-dependent cell motility"/>
    <property type="evidence" value="ECO:0007669"/>
    <property type="project" value="TreeGrafter"/>
</dbReference>
<comment type="caution">
    <text evidence="2">The sequence shown here is derived from an EMBL/GenBank/DDBJ whole genome shotgun (WGS) entry which is preliminary data.</text>
</comment>
<dbReference type="Proteomes" id="UP000317691">
    <property type="component" value="Unassembled WGS sequence"/>
</dbReference>
<dbReference type="GO" id="GO:0043709">
    <property type="term" value="P:cell adhesion involved in single-species biofilm formation"/>
    <property type="evidence" value="ECO:0007669"/>
    <property type="project" value="TreeGrafter"/>
</dbReference>
<dbReference type="GO" id="GO:0005886">
    <property type="term" value="C:plasma membrane"/>
    <property type="evidence" value="ECO:0007669"/>
    <property type="project" value="TreeGrafter"/>
</dbReference>
<evidence type="ECO:0000313" key="3">
    <source>
        <dbReference type="Proteomes" id="UP000317691"/>
    </source>
</evidence>